<sequence>MSDRLMPITDVCAATGYKKPTIYEWMRDGKFPRPVKIGRSVRWPSSEVDAWIKDKITSCPRSGQQ</sequence>
<organism evidence="1 2">
    <name type="scientific">Cronobacter sakazakii</name>
    <name type="common">Enterobacter sakazakii</name>
    <dbReference type="NCBI Taxonomy" id="28141"/>
    <lineage>
        <taxon>Bacteria</taxon>
        <taxon>Pseudomonadati</taxon>
        <taxon>Pseudomonadota</taxon>
        <taxon>Gammaproteobacteria</taxon>
        <taxon>Enterobacterales</taxon>
        <taxon>Enterobacteriaceae</taxon>
        <taxon>Cronobacter</taxon>
    </lineage>
</organism>
<protein>
    <submittedName>
        <fullName evidence="1">AlpA family transcriptional regulator</fullName>
    </submittedName>
</protein>
<comment type="caution">
    <text evidence="1">The sequence shown here is derived from an EMBL/GenBank/DDBJ whole genome shotgun (WGS) entry which is preliminary data.</text>
</comment>
<dbReference type="PANTHER" id="PTHR36154">
    <property type="entry name" value="DNA-BINDING TRANSCRIPTIONAL ACTIVATOR ALPA"/>
    <property type="match status" value="1"/>
</dbReference>
<dbReference type="InterPro" id="IPR010093">
    <property type="entry name" value="SinI_DNA-bd"/>
</dbReference>
<dbReference type="EMBL" id="NCTU01000002">
    <property type="protein sequence ID" value="PUW07522.1"/>
    <property type="molecule type" value="Genomic_DNA"/>
</dbReference>
<accession>A0AA45C439</accession>
<dbReference type="NCBIfam" id="TIGR01764">
    <property type="entry name" value="excise"/>
    <property type="match status" value="1"/>
</dbReference>
<dbReference type="Gene3D" id="1.10.238.160">
    <property type="match status" value="1"/>
</dbReference>
<name>A0AA45C439_CROSK</name>
<evidence type="ECO:0000313" key="1">
    <source>
        <dbReference type="EMBL" id="PUW07522.1"/>
    </source>
</evidence>
<dbReference type="GO" id="GO:0003677">
    <property type="term" value="F:DNA binding"/>
    <property type="evidence" value="ECO:0007669"/>
    <property type="project" value="InterPro"/>
</dbReference>
<proteinExistence type="predicted"/>
<dbReference type="PANTHER" id="PTHR36154:SF1">
    <property type="entry name" value="DNA-BINDING TRANSCRIPTIONAL ACTIVATOR ALPA"/>
    <property type="match status" value="1"/>
</dbReference>
<dbReference type="Proteomes" id="UP000244856">
    <property type="component" value="Unassembled WGS sequence"/>
</dbReference>
<gene>
    <name evidence="1" type="ORF">B7T07_00900</name>
</gene>
<dbReference type="Pfam" id="PF05930">
    <property type="entry name" value="Phage_AlpA"/>
    <property type="match status" value="1"/>
</dbReference>
<dbReference type="InterPro" id="IPR052931">
    <property type="entry name" value="Prophage_regulatory_activator"/>
</dbReference>
<dbReference type="InterPro" id="IPR010260">
    <property type="entry name" value="AlpA"/>
</dbReference>
<dbReference type="AlphaFoldDB" id="A0AA45C439"/>
<evidence type="ECO:0000313" key="2">
    <source>
        <dbReference type="Proteomes" id="UP000244856"/>
    </source>
</evidence>
<reference evidence="1 2" key="1">
    <citation type="submission" date="2017-04" db="EMBL/GenBank/DDBJ databases">
        <title>Cronobacter sakazakii, ST83 Lineage Isolates.</title>
        <authorList>
            <person name="Chase H."/>
            <person name="Tall B."/>
            <person name="Gopinath G."/>
            <person name="Lehner A."/>
        </authorList>
    </citation>
    <scope>NUCLEOTIDE SEQUENCE [LARGE SCALE GENOMIC DNA]</scope>
    <source>
        <strain evidence="1 2">MOD1_Comp15</strain>
    </source>
</reference>
<dbReference type="SUPFAM" id="SSF46955">
    <property type="entry name" value="Putative DNA-binding domain"/>
    <property type="match status" value="1"/>
</dbReference>
<dbReference type="InterPro" id="IPR009061">
    <property type="entry name" value="DNA-bd_dom_put_sf"/>
</dbReference>